<gene>
    <name evidence="5" type="ORF">SAMN05444266_109174</name>
</gene>
<dbReference type="GO" id="GO:0009231">
    <property type="term" value="P:riboflavin biosynthetic process"/>
    <property type="evidence" value="ECO:0007669"/>
    <property type="project" value="InterPro"/>
</dbReference>
<dbReference type="InterPro" id="IPR050765">
    <property type="entry name" value="Riboflavin_Biosynth_HTPR"/>
</dbReference>
<evidence type="ECO:0000256" key="3">
    <source>
        <dbReference type="ARBA" id="ARBA00023002"/>
    </source>
</evidence>
<reference evidence="5 6" key="1">
    <citation type="submission" date="2016-11" db="EMBL/GenBank/DDBJ databases">
        <authorList>
            <person name="Jaros S."/>
            <person name="Januszkiewicz K."/>
            <person name="Wedrychowicz H."/>
        </authorList>
    </citation>
    <scope>NUCLEOTIDE SEQUENCE [LARGE SCALE GENOMIC DNA]</scope>
    <source>
        <strain evidence="5 6">DSM 27406</strain>
    </source>
</reference>
<organism evidence="5 6">
    <name type="scientific">Chitinophaga jiangningensis</name>
    <dbReference type="NCBI Taxonomy" id="1419482"/>
    <lineage>
        <taxon>Bacteria</taxon>
        <taxon>Pseudomonadati</taxon>
        <taxon>Bacteroidota</taxon>
        <taxon>Chitinophagia</taxon>
        <taxon>Chitinophagales</taxon>
        <taxon>Chitinophagaceae</taxon>
        <taxon>Chitinophaga</taxon>
    </lineage>
</organism>
<accession>A0A1M7K684</accession>
<dbReference type="Pfam" id="PF01872">
    <property type="entry name" value="RibD_C"/>
    <property type="match status" value="1"/>
</dbReference>
<proteinExistence type="predicted"/>
<dbReference type="InterPro" id="IPR002734">
    <property type="entry name" value="RibDG_C"/>
</dbReference>
<evidence type="ECO:0000259" key="4">
    <source>
        <dbReference type="Pfam" id="PF01872"/>
    </source>
</evidence>
<evidence type="ECO:0000313" key="5">
    <source>
        <dbReference type="EMBL" id="SHM60809.1"/>
    </source>
</evidence>
<dbReference type="PANTHER" id="PTHR38011:SF7">
    <property type="entry name" value="2,5-DIAMINO-6-RIBOSYLAMINO-4(3H)-PYRIMIDINONE 5'-PHOSPHATE REDUCTASE"/>
    <property type="match status" value="1"/>
</dbReference>
<dbReference type="Gene3D" id="3.40.430.10">
    <property type="entry name" value="Dihydrofolate Reductase, subunit A"/>
    <property type="match status" value="1"/>
</dbReference>
<dbReference type="EMBL" id="FRBL01000009">
    <property type="protein sequence ID" value="SHM60809.1"/>
    <property type="molecule type" value="Genomic_DNA"/>
</dbReference>
<dbReference type="GO" id="GO:0008703">
    <property type="term" value="F:5-amino-6-(5-phosphoribosylamino)uracil reductase activity"/>
    <property type="evidence" value="ECO:0007669"/>
    <property type="project" value="InterPro"/>
</dbReference>
<dbReference type="SUPFAM" id="SSF53597">
    <property type="entry name" value="Dihydrofolate reductase-like"/>
    <property type="match status" value="1"/>
</dbReference>
<keyword evidence="3" id="KW-0560">Oxidoreductase</keyword>
<dbReference type="Proteomes" id="UP000184420">
    <property type="component" value="Unassembled WGS sequence"/>
</dbReference>
<dbReference type="InterPro" id="IPR024072">
    <property type="entry name" value="DHFR-like_dom_sf"/>
</dbReference>
<dbReference type="STRING" id="1419482.SAMN05444266_109174"/>
<evidence type="ECO:0000313" key="6">
    <source>
        <dbReference type="Proteomes" id="UP000184420"/>
    </source>
</evidence>
<feature type="domain" description="Bacterial bifunctional deaminase-reductase C-terminal" evidence="4">
    <location>
        <begin position="3"/>
        <end position="215"/>
    </location>
</feature>
<name>A0A1M7K684_9BACT</name>
<dbReference type="AlphaFoldDB" id="A0A1M7K684"/>
<keyword evidence="6" id="KW-1185">Reference proteome</keyword>
<evidence type="ECO:0000256" key="2">
    <source>
        <dbReference type="ARBA" id="ARBA00022857"/>
    </source>
</evidence>
<sequence>MMSTIDGRIIVSGWGDDATRQAYTEIYNNCHNTFDSDAWLCGRVTMAEFDNAEEPGSVPVKDKIERVLFKGDASADSFAVAIDAHGKLGWSTNEIGGDHIIQVLTEKVSDGYLAYLQQRRVSYLFAGKDTVDLAAALSQLQTNFGINNIMLEGGGSINGAFLHAGLIDEISLLIVPVADGRLYRATTFDVHQSFVTYVPQLLKLKSCEQLEHEVVWLKYGKR</sequence>
<comment type="pathway">
    <text evidence="1">Cofactor biosynthesis; riboflavin biosynthesis.</text>
</comment>
<keyword evidence="2" id="KW-0521">NADP</keyword>
<protein>
    <submittedName>
        <fullName evidence="5">RibD C-terminal domain-containing protein</fullName>
    </submittedName>
</protein>
<dbReference type="PANTHER" id="PTHR38011">
    <property type="entry name" value="DIHYDROFOLATE REDUCTASE FAMILY PROTEIN (AFU_ORTHOLOGUE AFUA_8G06820)"/>
    <property type="match status" value="1"/>
</dbReference>
<evidence type="ECO:0000256" key="1">
    <source>
        <dbReference type="ARBA" id="ARBA00005104"/>
    </source>
</evidence>